<organism evidence="2 3">
    <name type="scientific">Arabidopsis thaliana</name>
    <name type="common">Mouse-ear cress</name>
    <dbReference type="NCBI Taxonomy" id="3702"/>
    <lineage>
        <taxon>Eukaryota</taxon>
        <taxon>Viridiplantae</taxon>
        <taxon>Streptophyta</taxon>
        <taxon>Embryophyta</taxon>
        <taxon>Tracheophyta</taxon>
        <taxon>Spermatophyta</taxon>
        <taxon>Magnoliopsida</taxon>
        <taxon>eudicotyledons</taxon>
        <taxon>Gunneridae</taxon>
        <taxon>Pentapetalae</taxon>
        <taxon>rosids</taxon>
        <taxon>malvids</taxon>
        <taxon>Brassicales</taxon>
        <taxon>Brassicaceae</taxon>
        <taxon>Camelineae</taxon>
        <taxon>Arabidopsis</taxon>
    </lineage>
</organism>
<gene>
    <name evidence="2" type="ORF">AT9943_LOCUS22116</name>
</gene>
<evidence type="ECO:0000256" key="1">
    <source>
        <dbReference type="SAM" id="MobiDB-lite"/>
    </source>
</evidence>
<sequence length="185" mass="20717">MTAFLHLTNKLAEKGHKPGQRLRQFSVQSTPDLVFYDSAHWITEIAKAPRERGEDSQYSKPGYLTGPGPVLPGSQPNQPSLEPQWVEWLAKFNHGLESTGFPFLVAITSPSSVSTVEEALYMEIGFSKPLVLKHPSYGLQILNARLMTEEMEVAIEVERQENGWFSRWSLEIAVKSVMEEGSEVG</sequence>
<name>A0A7G2FHY7_ARATH</name>
<dbReference type="SUPFAM" id="SSF53756">
    <property type="entry name" value="UDP-Glycosyltransferase/glycogen phosphorylase"/>
    <property type="match status" value="1"/>
</dbReference>
<reference evidence="2 3" key="1">
    <citation type="submission" date="2020-09" db="EMBL/GenBank/DDBJ databases">
        <authorList>
            <person name="Ashkenazy H."/>
        </authorList>
    </citation>
    <scope>NUCLEOTIDE SEQUENCE [LARGE SCALE GENOMIC DNA]</scope>
    <source>
        <strain evidence="3">cv. Cdm-0</strain>
    </source>
</reference>
<accession>A0A7G2FHY7</accession>
<protein>
    <submittedName>
        <fullName evidence="2">(thale cress) hypothetical protein</fullName>
    </submittedName>
</protein>
<dbReference type="Gene3D" id="3.40.50.2000">
    <property type="entry name" value="Glycogen Phosphorylase B"/>
    <property type="match status" value="1"/>
</dbReference>
<proteinExistence type="predicted"/>
<feature type="region of interest" description="Disordered" evidence="1">
    <location>
        <begin position="50"/>
        <end position="77"/>
    </location>
</feature>
<evidence type="ECO:0000313" key="3">
    <source>
        <dbReference type="Proteomes" id="UP000516314"/>
    </source>
</evidence>
<dbReference type="Proteomes" id="UP000516314">
    <property type="component" value="Chromosome 5"/>
</dbReference>
<dbReference type="AlphaFoldDB" id="A0A7G2FHY7"/>
<evidence type="ECO:0000313" key="2">
    <source>
        <dbReference type="EMBL" id="CAD5334834.1"/>
    </source>
</evidence>
<dbReference type="EMBL" id="LR881470">
    <property type="protein sequence ID" value="CAD5334834.1"/>
    <property type="molecule type" value="Genomic_DNA"/>
</dbReference>